<name>A0AAV8WEM8_9CUCU</name>
<protein>
    <submittedName>
        <fullName evidence="2">Uncharacterized protein</fullName>
    </submittedName>
</protein>
<organism evidence="2 3">
    <name type="scientific">Exocentrus adspersus</name>
    <dbReference type="NCBI Taxonomy" id="1586481"/>
    <lineage>
        <taxon>Eukaryota</taxon>
        <taxon>Metazoa</taxon>
        <taxon>Ecdysozoa</taxon>
        <taxon>Arthropoda</taxon>
        <taxon>Hexapoda</taxon>
        <taxon>Insecta</taxon>
        <taxon>Pterygota</taxon>
        <taxon>Neoptera</taxon>
        <taxon>Endopterygota</taxon>
        <taxon>Coleoptera</taxon>
        <taxon>Polyphaga</taxon>
        <taxon>Cucujiformia</taxon>
        <taxon>Chrysomeloidea</taxon>
        <taxon>Cerambycidae</taxon>
        <taxon>Lamiinae</taxon>
        <taxon>Acanthocinini</taxon>
        <taxon>Exocentrus</taxon>
    </lineage>
</organism>
<dbReference type="EMBL" id="JANEYG010000002">
    <property type="protein sequence ID" value="KAJ8925037.1"/>
    <property type="molecule type" value="Genomic_DNA"/>
</dbReference>
<evidence type="ECO:0000313" key="3">
    <source>
        <dbReference type="Proteomes" id="UP001159042"/>
    </source>
</evidence>
<feature type="compositionally biased region" description="Acidic residues" evidence="1">
    <location>
        <begin position="83"/>
        <end position="94"/>
    </location>
</feature>
<keyword evidence="3" id="KW-1185">Reference proteome</keyword>
<sequence>MAEEQVIPSVWDLDWFGDFTMYQHPPCTFVLWYAALGVKAAWELIDSLINGEGGGDDGGDGGGGGEDDGKDKEEGGGGGNNAAEEEEPPPEEEG</sequence>
<evidence type="ECO:0000313" key="2">
    <source>
        <dbReference type="EMBL" id="KAJ8925037.1"/>
    </source>
</evidence>
<proteinExistence type="predicted"/>
<feature type="region of interest" description="Disordered" evidence="1">
    <location>
        <begin position="48"/>
        <end position="94"/>
    </location>
</feature>
<dbReference type="AlphaFoldDB" id="A0AAV8WEM8"/>
<dbReference type="Proteomes" id="UP001159042">
    <property type="component" value="Unassembled WGS sequence"/>
</dbReference>
<accession>A0AAV8WEM8</accession>
<gene>
    <name evidence="2" type="ORF">NQ315_001208</name>
</gene>
<evidence type="ECO:0000256" key="1">
    <source>
        <dbReference type="SAM" id="MobiDB-lite"/>
    </source>
</evidence>
<reference evidence="2 3" key="1">
    <citation type="journal article" date="2023" name="Insect Mol. Biol.">
        <title>Genome sequencing provides insights into the evolution of gene families encoding plant cell wall-degrading enzymes in longhorned beetles.</title>
        <authorList>
            <person name="Shin N.R."/>
            <person name="Okamura Y."/>
            <person name="Kirsch R."/>
            <person name="Pauchet Y."/>
        </authorList>
    </citation>
    <scope>NUCLEOTIDE SEQUENCE [LARGE SCALE GENOMIC DNA]</scope>
    <source>
        <strain evidence="2">EAD_L_NR</strain>
    </source>
</reference>
<comment type="caution">
    <text evidence="2">The sequence shown here is derived from an EMBL/GenBank/DDBJ whole genome shotgun (WGS) entry which is preliminary data.</text>
</comment>